<dbReference type="AlphaFoldDB" id="A0A0G4FTS5"/>
<dbReference type="EMBL" id="CDMY01000499">
    <property type="protein sequence ID" value="CEM18346.1"/>
    <property type="molecule type" value="Genomic_DNA"/>
</dbReference>
<evidence type="ECO:0000256" key="1">
    <source>
        <dbReference type="SAM" id="MobiDB-lite"/>
    </source>
</evidence>
<accession>A0A0G4FTS5</accession>
<gene>
    <name evidence="2" type="ORF">Vbra_16232</name>
</gene>
<dbReference type="Proteomes" id="UP000041254">
    <property type="component" value="Unassembled WGS sequence"/>
</dbReference>
<dbReference type="VEuPathDB" id="CryptoDB:Vbra_16232"/>
<reference evidence="2 3" key="1">
    <citation type="submission" date="2014-11" db="EMBL/GenBank/DDBJ databases">
        <authorList>
            <person name="Zhu J."/>
            <person name="Qi W."/>
            <person name="Song R."/>
        </authorList>
    </citation>
    <scope>NUCLEOTIDE SEQUENCE [LARGE SCALE GENOMIC DNA]</scope>
</reference>
<proteinExistence type="predicted"/>
<sequence>MGPRRYACRLMGTPKTNAQLTAHMRISVRLWLEHQRNKQRMQREREREREMRAEEGFDAIGPLLVPVDPINQEEQEQQQQYGAIIDEKEEPIVEDLSIADLEQPMEQQQRQQQQQQQQGSMSNGVPAEELQPPHRPNKRSRDDGEEEGRRLARTASMGIARGGGNGVELPPAKLCLLHAKPTFLRALMEAAKGQAAQAVSSGGLGKGKGKGKMGFFINDDPLSLRGGYNGIPTITLAMAQAGASVGNGVLTLWVTVRIALSCRRPNCVYCTLSQSFCGPYDPSPYPVPPPEPLRKQFLRNARNAILDANEHALKFGYQWTASHLMPPPQTVQSTVSPTPRYYEVSLPAVRQLNIEAATETLDLHQKRLLQLGAKITSFARGGLRNEESTGGSVFFYGSDFDYTPELKVIQEKDPYMMPPYRSTWDGVNLSLHAADWVDVALKIEKEDPAATLLLTFLPHKPSNPFGFPGIDSQALSLATHVAQQKTQLKDLYLEERGGLVGRSDLCEHLRTNTGWGALSGVKSIQVTYCAGVNIYRGRESKGYPLLPKAACLPLAIVQPSPGQHRATNGWFITEAEAAMTAMIEAALSAAIINSKTTVVVDLDSVFLSPSRKREEKEAKGKITDISSHLIFGSDAILREGT</sequence>
<protein>
    <submittedName>
        <fullName evidence="2">Uncharacterized protein</fullName>
    </submittedName>
</protein>
<keyword evidence="3" id="KW-1185">Reference proteome</keyword>
<organism evidence="2 3">
    <name type="scientific">Vitrella brassicaformis (strain CCMP3155)</name>
    <dbReference type="NCBI Taxonomy" id="1169540"/>
    <lineage>
        <taxon>Eukaryota</taxon>
        <taxon>Sar</taxon>
        <taxon>Alveolata</taxon>
        <taxon>Colpodellida</taxon>
        <taxon>Vitrellaceae</taxon>
        <taxon>Vitrella</taxon>
    </lineage>
</organism>
<feature type="compositionally biased region" description="Low complexity" evidence="1">
    <location>
        <begin position="107"/>
        <end position="118"/>
    </location>
</feature>
<dbReference type="InParanoid" id="A0A0G4FTS5"/>
<evidence type="ECO:0000313" key="3">
    <source>
        <dbReference type="Proteomes" id="UP000041254"/>
    </source>
</evidence>
<feature type="region of interest" description="Disordered" evidence="1">
    <location>
        <begin position="104"/>
        <end position="149"/>
    </location>
</feature>
<name>A0A0G4FTS5_VITBC</name>
<feature type="compositionally biased region" description="Basic and acidic residues" evidence="1">
    <location>
        <begin position="139"/>
        <end position="149"/>
    </location>
</feature>
<evidence type="ECO:0000313" key="2">
    <source>
        <dbReference type="EMBL" id="CEM18346.1"/>
    </source>
</evidence>